<dbReference type="Proteomes" id="UP000805193">
    <property type="component" value="Unassembled WGS sequence"/>
</dbReference>
<reference evidence="1 2" key="1">
    <citation type="journal article" date="2020" name="Cell">
        <title>Large-Scale Comparative Analyses of Tick Genomes Elucidate Their Genetic Diversity and Vector Capacities.</title>
        <authorList>
            <consortium name="Tick Genome and Microbiome Consortium (TIGMIC)"/>
            <person name="Jia N."/>
            <person name="Wang J."/>
            <person name="Shi W."/>
            <person name="Du L."/>
            <person name="Sun Y."/>
            <person name="Zhan W."/>
            <person name="Jiang J.F."/>
            <person name="Wang Q."/>
            <person name="Zhang B."/>
            <person name="Ji P."/>
            <person name="Bell-Sakyi L."/>
            <person name="Cui X.M."/>
            <person name="Yuan T.T."/>
            <person name="Jiang B.G."/>
            <person name="Yang W.F."/>
            <person name="Lam T.T."/>
            <person name="Chang Q.C."/>
            <person name="Ding S.J."/>
            <person name="Wang X.J."/>
            <person name="Zhu J.G."/>
            <person name="Ruan X.D."/>
            <person name="Zhao L."/>
            <person name="Wei J.T."/>
            <person name="Ye R.Z."/>
            <person name="Que T.C."/>
            <person name="Du C.H."/>
            <person name="Zhou Y.H."/>
            <person name="Cheng J.X."/>
            <person name="Dai P.F."/>
            <person name="Guo W.B."/>
            <person name="Han X.H."/>
            <person name="Huang E.J."/>
            <person name="Li L.F."/>
            <person name="Wei W."/>
            <person name="Gao Y.C."/>
            <person name="Liu J.Z."/>
            <person name="Shao H.Z."/>
            <person name="Wang X."/>
            <person name="Wang C.C."/>
            <person name="Yang T.C."/>
            <person name="Huo Q.B."/>
            <person name="Li W."/>
            <person name="Chen H.Y."/>
            <person name="Chen S.E."/>
            <person name="Zhou L.G."/>
            <person name="Ni X.B."/>
            <person name="Tian J.H."/>
            <person name="Sheng Y."/>
            <person name="Liu T."/>
            <person name="Pan Y.S."/>
            <person name="Xia L.Y."/>
            <person name="Li J."/>
            <person name="Zhao F."/>
            <person name="Cao W.C."/>
        </authorList>
    </citation>
    <scope>NUCLEOTIDE SEQUENCE [LARGE SCALE GENOMIC DNA]</scope>
    <source>
        <strain evidence="1">Iper-2018</strain>
    </source>
</reference>
<keyword evidence="2" id="KW-1185">Reference proteome</keyword>
<accession>A0AC60PW15</accession>
<comment type="caution">
    <text evidence="1">The sequence shown here is derived from an EMBL/GenBank/DDBJ whole genome shotgun (WGS) entry which is preliminary data.</text>
</comment>
<sequence>MRLSEKVGKNETVDDITDQVTEEAKRACDREGRPGGPPGLELNSAVYKADDPAVADPNSSQPNNMAVAFELNL</sequence>
<dbReference type="EMBL" id="JABSTQ010009945">
    <property type="protein sequence ID" value="KAG0424717.1"/>
    <property type="molecule type" value="Genomic_DNA"/>
</dbReference>
<gene>
    <name evidence="1" type="ORF">HPB47_028084</name>
</gene>
<evidence type="ECO:0000313" key="2">
    <source>
        <dbReference type="Proteomes" id="UP000805193"/>
    </source>
</evidence>
<organism evidence="1 2">
    <name type="scientific">Ixodes persulcatus</name>
    <name type="common">Taiga tick</name>
    <dbReference type="NCBI Taxonomy" id="34615"/>
    <lineage>
        <taxon>Eukaryota</taxon>
        <taxon>Metazoa</taxon>
        <taxon>Ecdysozoa</taxon>
        <taxon>Arthropoda</taxon>
        <taxon>Chelicerata</taxon>
        <taxon>Arachnida</taxon>
        <taxon>Acari</taxon>
        <taxon>Parasitiformes</taxon>
        <taxon>Ixodida</taxon>
        <taxon>Ixodoidea</taxon>
        <taxon>Ixodidae</taxon>
        <taxon>Ixodinae</taxon>
        <taxon>Ixodes</taxon>
    </lineage>
</organism>
<proteinExistence type="predicted"/>
<evidence type="ECO:0000313" key="1">
    <source>
        <dbReference type="EMBL" id="KAG0424717.1"/>
    </source>
</evidence>
<name>A0AC60PW15_IXOPE</name>
<protein>
    <submittedName>
        <fullName evidence="1">Uncharacterized protein</fullName>
    </submittedName>
</protein>